<dbReference type="InterPro" id="IPR003812">
    <property type="entry name" value="Fido"/>
</dbReference>
<dbReference type="InterPro" id="IPR036597">
    <property type="entry name" value="Fido-like_dom_sf"/>
</dbReference>
<organism evidence="2 3">
    <name type="scientific">bacterium (Candidatus Gribaldobacteria) CG10_big_fil_rev_8_21_14_0_10_41_12</name>
    <dbReference type="NCBI Taxonomy" id="2014277"/>
    <lineage>
        <taxon>Bacteria</taxon>
        <taxon>Candidatus Gribaldobacteria</taxon>
    </lineage>
</organism>
<dbReference type="SUPFAM" id="SSF140931">
    <property type="entry name" value="Fic-like"/>
    <property type="match status" value="1"/>
</dbReference>
<dbReference type="Proteomes" id="UP000228906">
    <property type="component" value="Unassembled WGS sequence"/>
</dbReference>
<gene>
    <name evidence="2" type="ORF">COU03_03080</name>
</gene>
<dbReference type="Gene3D" id="1.10.3290.10">
    <property type="entry name" value="Fido-like domain"/>
    <property type="match status" value="1"/>
</dbReference>
<dbReference type="PROSITE" id="PS51459">
    <property type="entry name" value="FIDO"/>
    <property type="match status" value="1"/>
</dbReference>
<evidence type="ECO:0000313" key="2">
    <source>
        <dbReference type="EMBL" id="PIR91108.1"/>
    </source>
</evidence>
<name>A0A2H0UWA8_9BACT</name>
<feature type="domain" description="Fido" evidence="1">
    <location>
        <begin position="1"/>
        <end position="114"/>
    </location>
</feature>
<evidence type="ECO:0000259" key="1">
    <source>
        <dbReference type="PROSITE" id="PS51459"/>
    </source>
</evidence>
<dbReference type="EMBL" id="PFAV01000055">
    <property type="protein sequence ID" value="PIR91108.1"/>
    <property type="molecule type" value="Genomic_DNA"/>
</dbReference>
<accession>A0A2H0UWA8</accession>
<evidence type="ECO:0000313" key="3">
    <source>
        <dbReference type="Proteomes" id="UP000228906"/>
    </source>
</evidence>
<dbReference type="AlphaFoldDB" id="A0A2H0UWA8"/>
<sequence length="126" mass="14267">MNKLTSKQQNIPQIFLAKGKMQSSQAHKEIIQGGGDISLITVKRSLSYLLGISYVQPFEDGNKRTARLMANGLLMSHSLAPLSYRSIDEEEYRSAMLAFYEINSIIPIKKIFIEQYKFASENYAAK</sequence>
<reference evidence="3" key="1">
    <citation type="submission" date="2017-09" db="EMBL/GenBank/DDBJ databases">
        <title>Depth-based differentiation of microbial function through sediment-hosted aquifers and enrichment of novel symbionts in the deep terrestrial subsurface.</title>
        <authorList>
            <person name="Probst A.J."/>
            <person name="Ladd B."/>
            <person name="Jarett J.K."/>
            <person name="Geller-Mcgrath D.E."/>
            <person name="Sieber C.M.K."/>
            <person name="Emerson J.B."/>
            <person name="Anantharaman K."/>
            <person name="Thomas B.C."/>
            <person name="Malmstrom R."/>
            <person name="Stieglmeier M."/>
            <person name="Klingl A."/>
            <person name="Woyke T."/>
            <person name="Ryan C.M."/>
            <person name="Banfield J.F."/>
        </authorList>
    </citation>
    <scope>NUCLEOTIDE SEQUENCE [LARGE SCALE GENOMIC DNA]</scope>
</reference>
<proteinExistence type="predicted"/>
<protein>
    <recommendedName>
        <fullName evidence="1">Fido domain-containing protein</fullName>
    </recommendedName>
</protein>
<comment type="caution">
    <text evidence="2">The sequence shown here is derived from an EMBL/GenBank/DDBJ whole genome shotgun (WGS) entry which is preliminary data.</text>
</comment>
<dbReference type="Pfam" id="PF02661">
    <property type="entry name" value="Fic"/>
    <property type="match status" value="1"/>
</dbReference>